<dbReference type="SUPFAM" id="SSF51735">
    <property type="entry name" value="NAD(P)-binding Rossmann-fold domains"/>
    <property type="match status" value="1"/>
</dbReference>
<dbReference type="InterPro" id="IPR020904">
    <property type="entry name" value="Sc_DH/Rdtase_CS"/>
</dbReference>
<dbReference type="PRINTS" id="PR00081">
    <property type="entry name" value="GDHRDH"/>
</dbReference>
<comment type="caution">
    <text evidence="2">The sequence shown here is derived from an EMBL/GenBank/DDBJ whole genome shotgun (WGS) entry which is preliminary data.</text>
</comment>
<dbReference type="GO" id="GO:0016491">
    <property type="term" value="F:oxidoreductase activity"/>
    <property type="evidence" value="ECO:0007669"/>
    <property type="project" value="UniProtKB-KW"/>
</dbReference>
<keyword evidence="1" id="KW-0560">Oxidoreductase</keyword>
<accession>A0A5N6L059</accession>
<sequence length="513" mass="54235">MPRLSMTLTQLTAATTGPLSASSLLPSSPSPLLPSLAHPCTPLRTPPSARFWSRTPTWASNPASLTTSLQSEHPSPARLVSGCFASPRSALLSASTNSRQTMLVSQRRLRGYGRHRRVWRTPISFVTCMNNYISTAPSRCLAWIYFASLPLLLLSCVVSGIGVPNCGALRNCIHLRYARAPVDYSSITCVQCQASDSSCPNPSHPLVLNCTNNKLHHAHQRQNLCRLRRVRLPRPHCPIHPIPPANTNPPSASGLGQATVQDLHAHGGYVAILDLNEDAGAAAVAALGSRAKFFQVDVTASAEVKAAADGIVAWTQETRAPLGAVVAAAGVGFPGKAIDRKGRVLSLDSFDAVVNINLRGSVDLVLQLLPALVGNAPSATIDGVEATSLTGGEDAERGVLVLVSSVAAFDGQPGQLAYAASKGAIASLVLPLARDLAEYGIRVVAIAPGVFESAMTGMMSQKVKKSLEGVMEFPKRMGKGVEFARMVREVIGNAMLNATVIRLDGAVRMPSKM</sequence>
<keyword evidence="3" id="KW-1185">Reference proteome</keyword>
<dbReference type="Gene3D" id="3.40.50.720">
    <property type="entry name" value="NAD(P)-binding Rossmann-like Domain"/>
    <property type="match status" value="1"/>
</dbReference>
<protein>
    <recommendedName>
        <fullName evidence="4">3-hydroxyacyl-CoA dehydrogenase type-2</fullName>
    </recommendedName>
</protein>
<dbReference type="PROSITE" id="PS00061">
    <property type="entry name" value="ADH_SHORT"/>
    <property type="match status" value="1"/>
</dbReference>
<organism evidence="2 3">
    <name type="scientific">Carpinus fangiana</name>
    <dbReference type="NCBI Taxonomy" id="176857"/>
    <lineage>
        <taxon>Eukaryota</taxon>
        <taxon>Viridiplantae</taxon>
        <taxon>Streptophyta</taxon>
        <taxon>Embryophyta</taxon>
        <taxon>Tracheophyta</taxon>
        <taxon>Spermatophyta</taxon>
        <taxon>Magnoliopsida</taxon>
        <taxon>eudicotyledons</taxon>
        <taxon>Gunneridae</taxon>
        <taxon>Pentapetalae</taxon>
        <taxon>rosids</taxon>
        <taxon>fabids</taxon>
        <taxon>Fagales</taxon>
        <taxon>Betulaceae</taxon>
        <taxon>Carpinus</taxon>
    </lineage>
</organism>
<proteinExistence type="predicted"/>
<dbReference type="AlphaFoldDB" id="A0A5N6L059"/>
<dbReference type="EMBL" id="VIBQ01000038">
    <property type="protein sequence ID" value="KAB8446163.1"/>
    <property type="molecule type" value="Genomic_DNA"/>
</dbReference>
<evidence type="ECO:0008006" key="4">
    <source>
        <dbReference type="Google" id="ProtNLM"/>
    </source>
</evidence>
<evidence type="ECO:0000313" key="2">
    <source>
        <dbReference type="EMBL" id="KAB8446164.1"/>
    </source>
</evidence>
<dbReference type="EMBL" id="VIBQ01000038">
    <property type="protein sequence ID" value="KAB8446164.1"/>
    <property type="molecule type" value="Genomic_DNA"/>
</dbReference>
<dbReference type="Proteomes" id="UP000327013">
    <property type="component" value="Unassembled WGS sequence"/>
</dbReference>
<dbReference type="InterPro" id="IPR002347">
    <property type="entry name" value="SDR_fam"/>
</dbReference>
<dbReference type="InterPro" id="IPR036291">
    <property type="entry name" value="NAD(P)-bd_dom_sf"/>
</dbReference>
<evidence type="ECO:0000256" key="1">
    <source>
        <dbReference type="ARBA" id="ARBA00023002"/>
    </source>
</evidence>
<name>A0A5N6L059_9ROSI</name>
<dbReference type="PANTHER" id="PTHR43658">
    <property type="entry name" value="SHORT-CHAIN DEHYDROGENASE/REDUCTASE"/>
    <property type="match status" value="1"/>
</dbReference>
<reference evidence="2 3" key="1">
    <citation type="submission" date="2019-06" db="EMBL/GenBank/DDBJ databases">
        <title>A chromosomal-level reference genome of Carpinus fangiana (Coryloideae, Betulaceae).</title>
        <authorList>
            <person name="Yang X."/>
            <person name="Wang Z."/>
            <person name="Zhang L."/>
            <person name="Hao G."/>
            <person name="Liu J."/>
            <person name="Yang Y."/>
        </authorList>
    </citation>
    <scope>NUCLEOTIDE SEQUENCE [LARGE SCALE GENOMIC DNA]</scope>
    <source>
        <strain evidence="2">Cfa_2016G</strain>
        <tissue evidence="2">Leaf</tissue>
    </source>
</reference>
<dbReference type="OrthoDB" id="1743246at2759"/>
<dbReference type="PANTHER" id="PTHR43658:SF8">
    <property type="entry name" value="17-BETA-HYDROXYSTEROID DEHYDROGENASE 14-RELATED"/>
    <property type="match status" value="1"/>
</dbReference>
<dbReference type="Pfam" id="PF00106">
    <property type="entry name" value="adh_short"/>
    <property type="match status" value="1"/>
</dbReference>
<gene>
    <name evidence="2" type="ORF">FH972_025146</name>
</gene>
<evidence type="ECO:0000313" key="3">
    <source>
        <dbReference type="Proteomes" id="UP000327013"/>
    </source>
</evidence>